<organism evidence="2 3">
    <name type="scientific">Marinomonas polaris DSM 16579</name>
    <dbReference type="NCBI Taxonomy" id="1122206"/>
    <lineage>
        <taxon>Bacteria</taxon>
        <taxon>Pseudomonadati</taxon>
        <taxon>Pseudomonadota</taxon>
        <taxon>Gammaproteobacteria</taxon>
        <taxon>Oceanospirillales</taxon>
        <taxon>Oceanospirillaceae</taxon>
        <taxon>Marinomonas</taxon>
    </lineage>
</organism>
<keyword evidence="1" id="KW-0472">Membrane</keyword>
<proteinExistence type="predicted"/>
<dbReference type="EMBL" id="FQVF01000026">
    <property type="protein sequence ID" value="SHG65286.1"/>
    <property type="molecule type" value="Genomic_DNA"/>
</dbReference>
<feature type="transmembrane region" description="Helical" evidence="1">
    <location>
        <begin position="43"/>
        <end position="60"/>
    </location>
</feature>
<evidence type="ECO:0000313" key="3">
    <source>
        <dbReference type="Proteomes" id="UP000184517"/>
    </source>
</evidence>
<dbReference type="AlphaFoldDB" id="A0A1M5LJZ1"/>
<name>A0A1M5LJZ1_9GAMM</name>
<reference evidence="3" key="1">
    <citation type="submission" date="2016-11" db="EMBL/GenBank/DDBJ databases">
        <authorList>
            <person name="Varghese N."/>
            <person name="Submissions S."/>
        </authorList>
    </citation>
    <scope>NUCLEOTIDE SEQUENCE [LARGE SCALE GENOMIC DNA]</scope>
    <source>
        <strain evidence="3">DSM 16579</strain>
    </source>
</reference>
<feature type="transmembrane region" description="Helical" evidence="1">
    <location>
        <begin position="72"/>
        <end position="97"/>
    </location>
</feature>
<sequence>MLVFIILSYVVIMALYFLRKEDGNKLIITMAGLTAIPLFTDDYWYWLQLSAALSVAILVVEGYKAGPTGGGAIVALFAFFLVAFFISIIIKTVWTFFTDFSFSTFHLEGPLSYAWPTYVIALYGLAIILALIAIFRSNKETLELQNINIAALGFAALPHFCGSFLYGMALSLSTVAILFLLAIIRKIDSEQRFLFAYSTLGIIPGSFLVKGIMIAFF</sequence>
<keyword evidence="1" id="KW-0812">Transmembrane</keyword>
<keyword evidence="1" id="KW-1133">Transmembrane helix</keyword>
<keyword evidence="3" id="KW-1185">Reference proteome</keyword>
<gene>
    <name evidence="2" type="ORF">SAMN02745753_04279</name>
</gene>
<feature type="transmembrane region" description="Helical" evidence="1">
    <location>
        <begin position="195"/>
        <end position="216"/>
    </location>
</feature>
<feature type="transmembrane region" description="Helical" evidence="1">
    <location>
        <begin position="117"/>
        <end position="135"/>
    </location>
</feature>
<dbReference type="RefSeq" id="WP_072841909.1">
    <property type="nucleotide sequence ID" value="NZ_FQVF01000026.1"/>
</dbReference>
<evidence type="ECO:0000313" key="2">
    <source>
        <dbReference type="EMBL" id="SHG65286.1"/>
    </source>
</evidence>
<evidence type="ECO:0000256" key="1">
    <source>
        <dbReference type="SAM" id="Phobius"/>
    </source>
</evidence>
<dbReference type="STRING" id="1122206.SAMN02745753_04279"/>
<accession>A0A1M5LJZ1</accession>
<feature type="transmembrane region" description="Helical" evidence="1">
    <location>
        <begin position="164"/>
        <end position="183"/>
    </location>
</feature>
<dbReference type="Proteomes" id="UP000184517">
    <property type="component" value="Unassembled WGS sequence"/>
</dbReference>
<protein>
    <submittedName>
        <fullName evidence="2">Uncharacterized protein</fullName>
    </submittedName>
</protein>
<dbReference type="OrthoDB" id="6106186at2"/>